<dbReference type="AlphaFoldDB" id="A0AAN5CJV1"/>
<feature type="region of interest" description="Disordered" evidence="1">
    <location>
        <begin position="1"/>
        <end position="87"/>
    </location>
</feature>
<gene>
    <name evidence="2" type="ORF">PMAYCL1PPCAC_15937</name>
</gene>
<keyword evidence="3" id="KW-1185">Reference proteome</keyword>
<name>A0AAN5CJV1_9BILA</name>
<feature type="compositionally biased region" description="Basic residues" evidence="1">
    <location>
        <begin position="42"/>
        <end position="56"/>
    </location>
</feature>
<comment type="caution">
    <text evidence="2">The sequence shown here is derived from an EMBL/GenBank/DDBJ whole genome shotgun (WGS) entry which is preliminary data.</text>
</comment>
<accession>A0AAN5CJV1</accession>
<feature type="non-terminal residue" evidence="2">
    <location>
        <position position="1"/>
    </location>
</feature>
<feature type="compositionally biased region" description="Low complexity" evidence="1">
    <location>
        <begin position="73"/>
        <end position="87"/>
    </location>
</feature>
<feature type="compositionally biased region" description="Polar residues" evidence="1">
    <location>
        <begin position="61"/>
        <end position="72"/>
    </location>
</feature>
<evidence type="ECO:0000313" key="2">
    <source>
        <dbReference type="EMBL" id="GMR45742.1"/>
    </source>
</evidence>
<evidence type="ECO:0000256" key="1">
    <source>
        <dbReference type="SAM" id="MobiDB-lite"/>
    </source>
</evidence>
<organism evidence="2 3">
    <name type="scientific">Pristionchus mayeri</name>
    <dbReference type="NCBI Taxonomy" id="1317129"/>
    <lineage>
        <taxon>Eukaryota</taxon>
        <taxon>Metazoa</taxon>
        <taxon>Ecdysozoa</taxon>
        <taxon>Nematoda</taxon>
        <taxon>Chromadorea</taxon>
        <taxon>Rhabditida</taxon>
        <taxon>Rhabditina</taxon>
        <taxon>Diplogasteromorpha</taxon>
        <taxon>Diplogasteroidea</taxon>
        <taxon>Neodiplogasteridae</taxon>
        <taxon>Pristionchus</taxon>
    </lineage>
</organism>
<reference evidence="3" key="1">
    <citation type="submission" date="2022-10" db="EMBL/GenBank/DDBJ databases">
        <title>Genome assembly of Pristionchus species.</title>
        <authorList>
            <person name="Yoshida K."/>
            <person name="Sommer R.J."/>
        </authorList>
    </citation>
    <scope>NUCLEOTIDE SEQUENCE [LARGE SCALE GENOMIC DNA]</scope>
    <source>
        <strain evidence="3">RS5460</strain>
    </source>
</reference>
<sequence>PQPCLSNFTPAPATPLLHRRSSRAEASDGVPAAVPQYGEASRKRRRSGTRKSRAALHQKNALGQPSASYHQHSASTPASSSRSTTFE</sequence>
<feature type="non-terminal residue" evidence="2">
    <location>
        <position position="87"/>
    </location>
</feature>
<dbReference type="EMBL" id="BTRK01000004">
    <property type="protein sequence ID" value="GMR45742.1"/>
    <property type="molecule type" value="Genomic_DNA"/>
</dbReference>
<proteinExistence type="predicted"/>
<protein>
    <submittedName>
        <fullName evidence="2">Uncharacterized protein</fullName>
    </submittedName>
</protein>
<dbReference type="Proteomes" id="UP001328107">
    <property type="component" value="Unassembled WGS sequence"/>
</dbReference>
<evidence type="ECO:0000313" key="3">
    <source>
        <dbReference type="Proteomes" id="UP001328107"/>
    </source>
</evidence>